<proteinExistence type="predicted"/>
<dbReference type="Gene3D" id="3.40.1190.20">
    <property type="match status" value="1"/>
</dbReference>
<accession>L1LFV8</accession>
<comment type="caution">
    <text evidence="1">The sequence shown here is derived from an EMBL/GenBank/DDBJ whole genome shotgun (WGS) entry which is preliminary data.</text>
</comment>
<dbReference type="InterPro" id="IPR029056">
    <property type="entry name" value="Ribokinase-like"/>
</dbReference>
<organism evidence="1 2">
    <name type="scientific">Theileria equi strain WA</name>
    <dbReference type="NCBI Taxonomy" id="1537102"/>
    <lineage>
        <taxon>Eukaryota</taxon>
        <taxon>Sar</taxon>
        <taxon>Alveolata</taxon>
        <taxon>Apicomplexa</taxon>
        <taxon>Aconoidasida</taxon>
        <taxon>Piroplasmida</taxon>
        <taxon>Theileriidae</taxon>
        <taxon>Theileria</taxon>
    </lineage>
</organism>
<sequence length="370" mass="41491">MGYIHLQCIVRRLNISRLCRHGITNSHFSCRTCTFNKYISTYSTLVSRGFGTENKKSDEVSVLADIDKFTIYEVEGIKNLQHVTSSCLRNLRFSKPQIFALNVDKSKEQKMMDVLLASGITCFNLGSVDVLLNRLSASKRSNGFVGLYVHLDDYYDKCSLFKEDIFNHIRTVCNSIFFLDITVSYQSSFDINKLSKIIDLVCPTVIRFNNGFLRSWNNSRFEFISSKEASDKTTFLVEASLSLSKVYGCTVICSSGQIAIGNHGIMEVAFFPKSPDILSKIYGYDVCSGAILAAFVALHGGNSICPAVVGSHGLEYIHSKSAEQSSGPGTMFYNIIDQIYNLTMAPDSILVHDSNVKFWRCEYIEQYAET</sequence>
<dbReference type="GO" id="GO:0009229">
    <property type="term" value="P:thiamine diphosphate biosynthetic process"/>
    <property type="evidence" value="ECO:0007669"/>
    <property type="project" value="UniProtKB-UniPathway"/>
</dbReference>
<name>L1LFV8_THEEQ</name>
<dbReference type="OrthoDB" id="359884at2759"/>
<dbReference type="AlphaFoldDB" id="L1LFV8"/>
<evidence type="ECO:0000313" key="2">
    <source>
        <dbReference type="Proteomes" id="UP000031512"/>
    </source>
</evidence>
<evidence type="ECO:0000313" key="1">
    <source>
        <dbReference type="EMBL" id="EKX74302.1"/>
    </source>
</evidence>
<dbReference type="KEGG" id="beq:BEWA_043430"/>
<dbReference type="Proteomes" id="UP000031512">
    <property type="component" value="Unassembled WGS sequence"/>
</dbReference>
<dbReference type="VEuPathDB" id="PiroplasmaDB:BEWA_043430"/>
<dbReference type="GeneID" id="15807750"/>
<protein>
    <submittedName>
        <fullName evidence="1">Uncharacterized protein</fullName>
    </submittedName>
</protein>
<dbReference type="EMBL" id="ACOU01000002">
    <property type="protein sequence ID" value="EKX74302.1"/>
    <property type="molecule type" value="Genomic_DNA"/>
</dbReference>
<reference evidence="1 2" key="1">
    <citation type="journal article" date="2012" name="BMC Genomics">
        <title>Comparative genomic analysis and phylogenetic position of Theileria equi.</title>
        <authorList>
            <person name="Kappmeyer L.S."/>
            <person name="Thiagarajan M."/>
            <person name="Herndon D.R."/>
            <person name="Ramsay J.D."/>
            <person name="Caler E."/>
            <person name="Djikeng A."/>
            <person name="Gillespie J.J."/>
            <person name="Lau A.O."/>
            <person name="Roalson E.H."/>
            <person name="Silva J.C."/>
            <person name="Silva M.G."/>
            <person name="Suarez C.E."/>
            <person name="Ueti M.W."/>
            <person name="Nene V.M."/>
            <person name="Mealey R.H."/>
            <person name="Knowles D.P."/>
            <person name="Brayton K.A."/>
        </authorList>
    </citation>
    <scope>NUCLEOTIDE SEQUENCE [LARGE SCALE GENOMIC DNA]</scope>
    <source>
        <strain evidence="1 2">WA</strain>
    </source>
</reference>
<dbReference type="RefSeq" id="XP_004833754.1">
    <property type="nucleotide sequence ID" value="XM_004833697.1"/>
</dbReference>
<gene>
    <name evidence="1" type="ORF">BEWA_043430</name>
</gene>
<keyword evidence="2" id="KW-1185">Reference proteome</keyword>
<dbReference type="UniPathway" id="UPA00060">
    <property type="reaction ID" value="UER00139"/>
</dbReference>
<dbReference type="eggNOG" id="ENOG502QXCD">
    <property type="taxonomic scope" value="Eukaryota"/>
</dbReference>